<dbReference type="RefSeq" id="WP_212188308.1">
    <property type="nucleotide sequence ID" value="NZ_JAGTAR010000002.1"/>
</dbReference>
<protein>
    <submittedName>
        <fullName evidence="1">Uncharacterized protein</fullName>
    </submittedName>
</protein>
<evidence type="ECO:0000313" key="1">
    <source>
        <dbReference type="EMBL" id="MBR8534404.1"/>
    </source>
</evidence>
<organism evidence="1 2">
    <name type="scientific">Carboxylicivirga sediminis</name>
    <dbReference type="NCBI Taxonomy" id="2006564"/>
    <lineage>
        <taxon>Bacteria</taxon>
        <taxon>Pseudomonadati</taxon>
        <taxon>Bacteroidota</taxon>
        <taxon>Bacteroidia</taxon>
        <taxon>Marinilabiliales</taxon>
        <taxon>Marinilabiliaceae</taxon>
        <taxon>Carboxylicivirga</taxon>
    </lineage>
</organism>
<gene>
    <name evidence="1" type="ORF">KDU71_02445</name>
</gene>
<dbReference type="Proteomes" id="UP000679220">
    <property type="component" value="Unassembled WGS sequence"/>
</dbReference>
<comment type="caution">
    <text evidence="1">The sequence shown here is derived from an EMBL/GenBank/DDBJ whole genome shotgun (WGS) entry which is preliminary data.</text>
</comment>
<dbReference type="AlphaFoldDB" id="A0A941IWH2"/>
<dbReference type="EMBL" id="JAGTAR010000002">
    <property type="protein sequence ID" value="MBR8534404.1"/>
    <property type="molecule type" value="Genomic_DNA"/>
</dbReference>
<reference evidence="1" key="1">
    <citation type="journal article" date="2018" name="Int. J. Syst. Evol. Microbiol.">
        <title>Carboxylicivirga sediminis sp. nov., isolated from coastal sediment.</title>
        <authorList>
            <person name="Wang F.Q."/>
            <person name="Ren L.H."/>
            <person name="Zou R.J."/>
            <person name="Sun Y.Z."/>
            <person name="Liu X.J."/>
            <person name="Jiang F."/>
            <person name="Liu L.J."/>
        </authorList>
    </citation>
    <scope>NUCLEOTIDE SEQUENCE</scope>
    <source>
        <strain evidence="1">JR1</strain>
    </source>
</reference>
<sequence>MVSKLRPFLAEKAQNNELSDDFYTSVGITSQRVEAIIFGRCGATLKELNNVAKYFKIPQSDILEREAPKLFNTKTCEQCQEEFIPGNARQEYCSDKCRNRAFRANSK</sequence>
<keyword evidence="2" id="KW-1185">Reference proteome</keyword>
<evidence type="ECO:0000313" key="2">
    <source>
        <dbReference type="Proteomes" id="UP000679220"/>
    </source>
</evidence>
<proteinExistence type="predicted"/>
<accession>A0A941IWH2</accession>
<reference evidence="1" key="2">
    <citation type="submission" date="2021-04" db="EMBL/GenBank/DDBJ databases">
        <authorList>
            <person name="Zhang T."/>
            <person name="Zhang Y."/>
            <person name="Lu D."/>
            <person name="Zuo D."/>
            <person name="Du Z."/>
        </authorList>
    </citation>
    <scope>NUCLEOTIDE SEQUENCE</scope>
    <source>
        <strain evidence="1">JR1</strain>
    </source>
</reference>
<name>A0A941IWH2_9BACT</name>